<comment type="pathway">
    <text evidence="7">Carbohydrate degradation; 2-deoxy-D-ribose 1-phosphate degradation; D-glyceraldehyde 3-phosphate and acetaldehyde from 2-deoxy-alpha-D-ribose 1-phosphate: step 2/2.</text>
</comment>
<dbReference type="EMBL" id="FOQA01000001">
    <property type="protein sequence ID" value="SFH55885.1"/>
    <property type="molecule type" value="Genomic_DNA"/>
</dbReference>
<feature type="active site" description="Schiff-base intermediate with acetaldehyde" evidence="7">
    <location>
        <position position="187"/>
    </location>
</feature>
<comment type="similarity">
    <text evidence="1 7">Belongs to the DeoC/FbaB aldolase family. DeoC type 1 subfamily.</text>
</comment>
<evidence type="ECO:0000256" key="4">
    <source>
        <dbReference type="ARBA" id="ARBA00023270"/>
    </source>
</evidence>
<dbReference type="CDD" id="cd00959">
    <property type="entry name" value="DeoC"/>
    <property type="match status" value="1"/>
</dbReference>
<dbReference type="GO" id="GO:0005737">
    <property type="term" value="C:cytoplasm"/>
    <property type="evidence" value="ECO:0007669"/>
    <property type="project" value="UniProtKB-SubCell"/>
</dbReference>
<dbReference type="GO" id="GO:0016052">
    <property type="term" value="P:carbohydrate catabolic process"/>
    <property type="evidence" value="ECO:0007669"/>
    <property type="project" value="TreeGrafter"/>
</dbReference>
<dbReference type="GO" id="GO:0009264">
    <property type="term" value="P:deoxyribonucleotide catabolic process"/>
    <property type="evidence" value="ECO:0007669"/>
    <property type="project" value="UniProtKB-UniRule"/>
</dbReference>
<dbReference type="EC" id="4.1.2.4" evidence="7"/>
<dbReference type="AlphaFoldDB" id="A0A1I3B0N3"/>
<dbReference type="InterPro" id="IPR002915">
    <property type="entry name" value="DeoC/FbaB/LacD_aldolase"/>
</dbReference>
<evidence type="ECO:0000256" key="6">
    <source>
        <dbReference type="ARBA" id="ARBA00056337"/>
    </source>
</evidence>
<dbReference type="UniPathway" id="UPA00002">
    <property type="reaction ID" value="UER00468"/>
</dbReference>
<evidence type="ECO:0000256" key="3">
    <source>
        <dbReference type="ARBA" id="ARBA00023239"/>
    </source>
</evidence>
<feature type="active site" description="Proton donor/acceptor" evidence="7">
    <location>
        <position position="216"/>
    </location>
</feature>
<keyword evidence="4 7" id="KW-0704">Schiff base</keyword>
<keyword evidence="2 7" id="KW-0963">Cytoplasm</keyword>
<comment type="subcellular location">
    <subcellularLocation>
        <location evidence="7">Cytoplasm</location>
    </subcellularLocation>
</comment>
<proteinExistence type="inferred from homology"/>
<organism evidence="8 9">
    <name type="scientific">Tindallia magadiensis</name>
    <dbReference type="NCBI Taxonomy" id="69895"/>
    <lineage>
        <taxon>Bacteria</taxon>
        <taxon>Bacillati</taxon>
        <taxon>Bacillota</taxon>
        <taxon>Clostridia</taxon>
        <taxon>Peptostreptococcales</taxon>
        <taxon>Tindalliaceae</taxon>
        <taxon>Tindallia</taxon>
    </lineage>
</organism>
<dbReference type="InterPro" id="IPR011343">
    <property type="entry name" value="DeoC"/>
</dbReference>
<feature type="active site" description="Proton donor/acceptor" evidence="7">
    <location>
        <position position="124"/>
    </location>
</feature>
<dbReference type="NCBIfam" id="TIGR00126">
    <property type="entry name" value="deoC"/>
    <property type="match status" value="1"/>
</dbReference>
<dbReference type="SMART" id="SM01133">
    <property type="entry name" value="DeoC"/>
    <property type="match status" value="1"/>
</dbReference>
<dbReference type="GO" id="GO:0006018">
    <property type="term" value="P:2-deoxyribose 1-phosphate catabolic process"/>
    <property type="evidence" value="ECO:0007669"/>
    <property type="project" value="UniProtKB-UniRule"/>
</dbReference>
<evidence type="ECO:0000256" key="7">
    <source>
        <dbReference type="HAMAP-Rule" id="MF_00114"/>
    </source>
</evidence>
<comment type="function">
    <text evidence="6 7">Catalyzes a reversible aldol reaction between acetaldehyde and D-glyceraldehyde 3-phosphate to generate 2-deoxy-D-ribose 5-phosphate.</text>
</comment>
<evidence type="ECO:0000256" key="1">
    <source>
        <dbReference type="ARBA" id="ARBA00010936"/>
    </source>
</evidence>
<sequence>MRQKIIEWKNALENELKVEIPDLWNESADKKREETGRLADMIDHTLLKPEAGKKDYITLFEEAKHYEVHSVCIPPHRVKLAAKELKGTSVDVCTVIGFPLGYQSMETKIFEAKECIAEGAQEIDMVLNISALKSGEYTEVFNEINNIKKATGPERILKVIIETALLEEKEKYIAGWIVRVAGADFVKTSTGFAKEGAKAEDVRLLRSIAGTAMGVKASGGIRDYEKAMEMIGAGANRLGLSSAVAVLENKKRIPSDNLY</sequence>
<dbReference type="RefSeq" id="WP_207646590.1">
    <property type="nucleotide sequence ID" value="NZ_FOQA01000001.1"/>
</dbReference>
<evidence type="ECO:0000313" key="8">
    <source>
        <dbReference type="EMBL" id="SFH55885.1"/>
    </source>
</evidence>
<dbReference type="Gene3D" id="3.20.20.70">
    <property type="entry name" value="Aldolase class I"/>
    <property type="match status" value="1"/>
</dbReference>
<dbReference type="PANTHER" id="PTHR10889">
    <property type="entry name" value="DEOXYRIBOSE-PHOSPHATE ALDOLASE"/>
    <property type="match status" value="1"/>
</dbReference>
<dbReference type="GO" id="GO:0004139">
    <property type="term" value="F:deoxyribose-phosphate aldolase activity"/>
    <property type="evidence" value="ECO:0007669"/>
    <property type="project" value="UniProtKB-UniRule"/>
</dbReference>
<dbReference type="PANTHER" id="PTHR10889:SF1">
    <property type="entry name" value="DEOXYRIBOSE-PHOSPHATE ALDOLASE"/>
    <property type="match status" value="1"/>
</dbReference>
<gene>
    <name evidence="7" type="primary">deoC</name>
    <name evidence="8" type="ORF">SAMN05192551_101512</name>
</gene>
<dbReference type="FunFam" id="3.20.20.70:FF:000044">
    <property type="entry name" value="Deoxyribose-phosphate aldolase"/>
    <property type="match status" value="1"/>
</dbReference>
<dbReference type="STRING" id="69895.SAMN05192551_101512"/>
<keyword evidence="3 7" id="KW-0456">Lyase</keyword>
<dbReference type="HAMAP" id="MF_00114">
    <property type="entry name" value="DeoC_type1"/>
    <property type="match status" value="1"/>
</dbReference>
<reference evidence="9" key="1">
    <citation type="submission" date="2016-10" db="EMBL/GenBank/DDBJ databases">
        <authorList>
            <person name="Varghese N."/>
            <person name="Submissions S."/>
        </authorList>
    </citation>
    <scope>NUCLEOTIDE SEQUENCE [LARGE SCALE GENOMIC DNA]</scope>
    <source>
        <strain evidence="9">Z-7934</strain>
    </source>
</reference>
<evidence type="ECO:0000256" key="2">
    <source>
        <dbReference type="ARBA" id="ARBA00022490"/>
    </source>
</evidence>
<dbReference type="PIRSF" id="PIRSF001357">
    <property type="entry name" value="DeoC"/>
    <property type="match status" value="1"/>
</dbReference>
<accession>A0A1I3B0N3</accession>
<keyword evidence="9" id="KW-1185">Reference proteome</keyword>
<evidence type="ECO:0000256" key="5">
    <source>
        <dbReference type="ARBA" id="ARBA00048791"/>
    </source>
</evidence>
<dbReference type="Proteomes" id="UP000199287">
    <property type="component" value="Unassembled WGS sequence"/>
</dbReference>
<dbReference type="InterPro" id="IPR028581">
    <property type="entry name" value="DeoC_typeI"/>
</dbReference>
<name>A0A1I3B0N3_9FIRM</name>
<evidence type="ECO:0000313" key="9">
    <source>
        <dbReference type="Proteomes" id="UP000199287"/>
    </source>
</evidence>
<protein>
    <recommendedName>
        <fullName evidence="7">Deoxyribose-phosphate aldolase</fullName>
        <shortName evidence="7">DERA</shortName>
        <ecNumber evidence="7">4.1.2.4</ecNumber>
    </recommendedName>
    <alternativeName>
        <fullName evidence="7">2-deoxy-D-ribose 5-phosphate aldolase</fullName>
    </alternativeName>
    <alternativeName>
        <fullName evidence="7">Phosphodeoxyriboaldolase</fullName>
        <shortName evidence="7">Deoxyriboaldolase</shortName>
    </alternativeName>
</protein>
<dbReference type="InterPro" id="IPR013785">
    <property type="entry name" value="Aldolase_TIM"/>
</dbReference>
<dbReference type="SUPFAM" id="SSF51569">
    <property type="entry name" value="Aldolase"/>
    <property type="match status" value="1"/>
</dbReference>
<comment type="catalytic activity">
    <reaction evidence="5 7">
        <text>2-deoxy-D-ribose 5-phosphate = D-glyceraldehyde 3-phosphate + acetaldehyde</text>
        <dbReference type="Rhea" id="RHEA:12821"/>
        <dbReference type="ChEBI" id="CHEBI:15343"/>
        <dbReference type="ChEBI" id="CHEBI:59776"/>
        <dbReference type="ChEBI" id="CHEBI:62877"/>
        <dbReference type="EC" id="4.1.2.4"/>
    </reaction>
</comment>
<dbReference type="Pfam" id="PF01791">
    <property type="entry name" value="DeoC"/>
    <property type="match status" value="1"/>
</dbReference>